<dbReference type="EMBL" id="GDJX01014118">
    <property type="protein sequence ID" value="JAT53818.1"/>
    <property type="molecule type" value="Transcribed_RNA"/>
</dbReference>
<dbReference type="InterPro" id="IPR008507">
    <property type="entry name" value="DUF789"/>
</dbReference>
<reference evidence="2" key="1">
    <citation type="submission" date="2015-07" db="EMBL/GenBank/DDBJ databases">
        <title>Transcriptome Assembly of Anthurium amnicola.</title>
        <authorList>
            <person name="Suzuki J."/>
        </authorList>
    </citation>
    <scope>NUCLEOTIDE SEQUENCE</scope>
</reference>
<name>A0A1D1YGQ8_9ARAE</name>
<evidence type="ECO:0000256" key="1">
    <source>
        <dbReference type="SAM" id="MobiDB-lite"/>
    </source>
</evidence>
<organism evidence="2">
    <name type="scientific">Anthurium amnicola</name>
    <dbReference type="NCBI Taxonomy" id="1678845"/>
    <lineage>
        <taxon>Eukaryota</taxon>
        <taxon>Viridiplantae</taxon>
        <taxon>Streptophyta</taxon>
        <taxon>Embryophyta</taxon>
        <taxon>Tracheophyta</taxon>
        <taxon>Spermatophyta</taxon>
        <taxon>Magnoliopsida</taxon>
        <taxon>Liliopsida</taxon>
        <taxon>Araceae</taxon>
        <taxon>Pothoideae</taxon>
        <taxon>Potheae</taxon>
        <taxon>Anthurium</taxon>
    </lineage>
</organism>
<accession>A0A1D1YGQ8</accession>
<feature type="region of interest" description="Disordered" evidence="1">
    <location>
        <begin position="70"/>
        <end position="91"/>
    </location>
</feature>
<dbReference type="AlphaFoldDB" id="A0A1D1YGQ8"/>
<keyword evidence="2" id="KW-0675">Receptor</keyword>
<dbReference type="PANTHER" id="PTHR31343:SF42">
    <property type="entry name" value="T15D22.8"/>
    <property type="match status" value="1"/>
</dbReference>
<feature type="region of interest" description="Disordered" evidence="1">
    <location>
        <begin position="1"/>
        <end position="49"/>
    </location>
</feature>
<feature type="region of interest" description="Disordered" evidence="1">
    <location>
        <begin position="180"/>
        <end position="208"/>
    </location>
</feature>
<feature type="compositionally biased region" description="Basic and acidic residues" evidence="1">
    <location>
        <begin position="180"/>
        <end position="201"/>
    </location>
</feature>
<evidence type="ECO:0000313" key="2">
    <source>
        <dbReference type="EMBL" id="JAT53818.1"/>
    </source>
</evidence>
<dbReference type="Pfam" id="PF05623">
    <property type="entry name" value="DUF789"/>
    <property type="match status" value="1"/>
</dbReference>
<protein>
    <submittedName>
        <fullName evidence="2">5-hydroxytryptamine receptor 1F</fullName>
    </submittedName>
</protein>
<gene>
    <name evidence="2" type="primary">HTR1F_0</name>
    <name evidence="2" type="ORF">g.76906</name>
</gene>
<feature type="compositionally biased region" description="Low complexity" evidence="1">
    <location>
        <begin position="78"/>
        <end position="88"/>
    </location>
</feature>
<sequence length="426" mass="47756">MLGTTMKSGRGEDRFFPARARRNHAHHRNLQRSQSGGARRAGNGGSSSTAALVTTGKFAVLDDREPDNRAAENENYKPAAVPASPAPAGGNRHSSNLDRFMESTTPTVPAQYLPKTTMRGWRTCDVEYRPYYVLGDLWESFKEWSAYGAGVPLVLNDSDCVMQYYVPYLSGIQLYGEPTREPVNLRRPGEESDSDCSRDSSSDGSSDYELERGLKYSLDWRDNHHLSVSTLRMDRLSLREKHVDSRQGSSSDDREANDSLGILLFEFLEQNLPYSREPLADKISDLACRFPELKTLRSCDLSPFSWISVAWYPIYRIPTGPTLRDLDACFLTFHSLSTPILESHVDIGGACTPIITYPNGAEGVPKISLPIFGLASYKLKGSMWTSNGGSEKQLSNFLLQADNWLRRLHVAHPDYQFFASRGSYRR</sequence>
<feature type="compositionally biased region" description="Basic residues" evidence="1">
    <location>
        <begin position="19"/>
        <end position="30"/>
    </location>
</feature>
<proteinExistence type="predicted"/>
<feature type="compositionally biased region" description="Low complexity" evidence="1">
    <location>
        <begin position="32"/>
        <end position="49"/>
    </location>
</feature>
<dbReference type="PANTHER" id="PTHR31343">
    <property type="entry name" value="T15D22.8"/>
    <property type="match status" value="1"/>
</dbReference>